<protein>
    <submittedName>
        <fullName evidence="2">Aldo/keto reductase</fullName>
    </submittedName>
</protein>
<dbReference type="SUPFAM" id="SSF51430">
    <property type="entry name" value="NAD(P)-linked oxidoreductase"/>
    <property type="match status" value="1"/>
</dbReference>
<keyword evidence="3" id="KW-1185">Reference proteome</keyword>
<reference evidence="2 3" key="1">
    <citation type="submission" date="2020-05" db="EMBL/GenBank/DDBJ databases">
        <title>Hymenobacter terrestris sp. nov. and Hymenobacter lapidiphilus sp. nov., isolated from regoliths in Antarctica.</title>
        <authorList>
            <person name="Sedlacek I."/>
            <person name="Pantucek R."/>
            <person name="Zeman M."/>
            <person name="Holochova P."/>
            <person name="Kralova S."/>
            <person name="Stankova E."/>
            <person name="Sedo O."/>
            <person name="Micenkova L."/>
            <person name="Svec P."/>
            <person name="Gupta V."/>
            <person name="Sood U."/>
            <person name="Korpole U.S."/>
            <person name="Lal R."/>
        </authorList>
    </citation>
    <scope>NUCLEOTIDE SEQUENCE [LARGE SCALE GENOMIC DNA]</scope>
    <source>
        <strain evidence="2 3">P5342</strain>
    </source>
</reference>
<dbReference type="InterPro" id="IPR036812">
    <property type="entry name" value="NAD(P)_OxRdtase_dom_sf"/>
</dbReference>
<dbReference type="PANTHER" id="PTHR43312">
    <property type="entry name" value="D-THREO-ALDOSE 1-DEHYDROGENASE"/>
    <property type="match status" value="1"/>
</dbReference>
<dbReference type="CDD" id="cd19086">
    <property type="entry name" value="AKR_AKR11C1"/>
    <property type="match status" value="1"/>
</dbReference>
<organism evidence="2 3">
    <name type="scientific">Hymenobacter lapidiphilus</name>
    <dbReference type="NCBI Taxonomy" id="2608003"/>
    <lineage>
        <taxon>Bacteria</taxon>
        <taxon>Pseudomonadati</taxon>
        <taxon>Bacteroidota</taxon>
        <taxon>Cytophagia</taxon>
        <taxon>Cytophagales</taxon>
        <taxon>Hymenobacteraceae</taxon>
        <taxon>Hymenobacter</taxon>
    </lineage>
</organism>
<dbReference type="Proteomes" id="UP000565521">
    <property type="component" value="Unassembled WGS sequence"/>
</dbReference>
<dbReference type="AlphaFoldDB" id="A0A7Y7U4S9"/>
<dbReference type="PANTHER" id="PTHR43312:SF1">
    <property type="entry name" value="NADP-DEPENDENT OXIDOREDUCTASE DOMAIN-CONTAINING PROTEIN"/>
    <property type="match status" value="1"/>
</dbReference>
<evidence type="ECO:0000313" key="3">
    <source>
        <dbReference type="Proteomes" id="UP000565521"/>
    </source>
</evidence>
<dbReference type="InterPro" id="IPR020471">
    <property type="entry name" value="AKR"/>
</dbReference>
<dbReference type="InterPro" id="IPR053135">
    <property type="entry name" value="AKR2_Oxidoreductase"/>
</dbReference>
<dbReference type="PRINTS" id="PR00069">
    <property type="entry name" value="ALDKETRDTASE"/>
</dbReference>
<sequence>MHYAYLDTTDLQVSRLGFGGMSLGADVAADRRLLDAARAGGITLFDTADLYEHGRNEELLGAAFRHCRTQVVLATKVGNQRRPDGQGWDWNPSGAYIRQAAEASLRRLQTDYLDLYQLHGGTIDDPLDEVVEAFERLREQGKIRHYGISSIRPNVIRRYVPETGLSSIMLQLSLLDQRPLEAVLPQLDAHGVGVLARGALAQGLLAGKPAREYLGHPAGTVQAVAAAVAAVAKRLQRPPAEVAGRFVLDTPGVTAAILGIRNEAQLAEALQLARSAPLPPDARQELLQAAPANTYQEHR</sequence>
<dbReference type="Gene3D" id="3.20.20.100">
    <property type="entry name" value="NADP-dependent oxidoreductase domain"/>
    <property type="match status" value="1"/>
</dbReference>
<gene>
    <name evidence="2" type="ORF">HW554_00890</name>
</gene>
<dbReference type="EMBL" id="JABKAU010000001">
    <property type="protein sequence ID" value="NVO29745.1"/>
    <property type="molecule type" value="Genomic_DNA"/>
</dbReference>
<dbReference type="Pfam" id="PF00248">
    <property type="entry name" value="Aldo_ket_red"/>
    <property type="match status" value="1"/>
</dbReference>
<dbReference type="RefSeq" id="WP_176906462.1">
    <property type="nucleotide sequence ID" value="NZ_JABKAU010000001.1"/>
</dbReference>
<evidence type="ECO:0000259" key="1">
    <source>
        <dbReference type="Pfam" id="PF00248"/>
    </source>
</evidence>
<evidence type="ECO:0000313" key="2">
    <source>
        <dbReference type="EMBL" id="NVO29745.1"/>
    </source>
</evidence>
<feature type="domain" description="NADP-dependent oxidoreductase" evidence="1">
    <location>
        <begin position="15"/>
        <end position="281"/>
    </location>
</feature>
<comment type="caution">
    <text evidence="2">The sequence shown here is derived from an EMBL/GenBank/DDBJ whole genome shotgun (WGS) entry which is preliminary data.</text>
</comment>
<dbReference type="GO" id="GO:0016491">
    <property type="term" value="F:oxidoreductase activity"/>
    <property type="evidence" value="ECO:0007669"/>
    <property type="project" value="InterPro"/>
</dbReference>
<name>A0A7Y7U4S9_9BACT</name>
<accession>A0A7Y7U4S9</accession>
<dbReference type="InterPro" id="IPR023210">
    <property type="entry name" value="NADP_OxRdtase_dom"/>
</dbReference>
<proteinExistence type="predicted"/>